<feature type="domain" description="WYL" evidence="1">
    <location>
        <begin position="159"/>
        <end position="196"/>
    </location>
</feature>
<sequence>MKKGKTKTHHYEAIARGLTIVGMMGQRYLQTKEVHEKLDSLGFEVSRKTVERDLQKLPELFPQHVFVNDQSKPYGYKSPQGARKISGMTPEQAICLQLAFEYLYPLLPNRSLEPITPYLKEAEAILEMNATKRMRNWKNKVLTLNEGFNLKPAKIKKGILPTIQSSLWEGKQIKVKYTSAYKNKLKTYTLHPVGLV</sequence>
<organism evidence="2">
    <name type="scientific">marine metagenome</name>
    <dbReference type="NCBI Taxonomy" id="408172"/>
    <lineage>
        <taxon>unclassified sequences</taxon>
        <taxon>metagenomes</taxon>
        <taxon>ecological metagenomes</taxon>
    </lineage>
</organism>
<reference evidence="2" key="1">
    <citation type="submission" date="2018-05" db="EMBL/GenBank/DDBJ databases">
        <authorList>
            <person name="Lanie J.A."/>
            <person name="Ng W.-L."/>
            <person name="Kazmierczak K.M."/>
            <person name="Andrzejewski T.M."/>
            <person name="Davidsen T.M."/>
            <person name="Wayne K.J."/>
            <person name="Tettelin H."/>
            <person name="Glass J.I."/>
            <person name="Rusch D."/>
            <person name="Podicherti R."/>
            <person name="Tsui H.-C.T."/>
            <person name="Winkler M.E."/>
        </authorList>
    </citation>
    <scope>NUCLEOTIDE SEQUENCE</scope>
</reference>
<evidence type="ECO:0000259" key="1">
    <source>
        <dbReference type="Pfam" id="PF13280"/>
    </source>
</evidence>
<protein>
    <recommendedName>
        <fullName evidence="1">WYL domain-containing protein</fullName>
    </recommendedName>
</protein>
<dbReference type="EMBL" id="UINC01159571">
    <property type="protein sequence ID" value="SVD57738.1"/>
    <property type="molecule type" value="Genomic_DNA"/>
</dbReference>
<proteinExistence type="predicted"/>
<dbReference type="AlphaFoldDB" id="A0A382WHY9"/>
<dbReference type="Pfam" id="PF13280">
    <property type="entry name" value="WYL"/>
    <property type="match status" value="1"/>
</dbReference>
<name>A0A382WHY9_9ZZZZ</name>
<gene>
    <name evidence="2" type="ORF">METZ01_LOCUS410592</name>
</gene>
<accession>A0A382WHY9</accession>
<dbReference type="InterPro" id="IPR026881">
    <property type="entry name" value="WYL_dom"/>
</dbReference>
<evidence type="ECO:0000313" key="2">
    <source>
        <dbReference type="EMBL" id="SVD57738.1"/>
    </source>
</evidence>
<feature type="non-terminal residue" evidence="2">
    <location>
        <position position="196"/>
    </location>
</feature>